<reference evidence="2" key="1">
    <citation type="journal article" date="2010" name="Nat. Biotechnol.">
        <title>Draft genome sequence of the oilseed species Ricinus communis.</title>
        <authorList>
            <person name="Chan A.P."/>
            <person name="Crabtree J."/>
            <person name="Zhao Q."/>
            <person name="Lorenzi H."/>
            <person name="Orvis J."/>
            <person name="Puiu D."/>
            <person name="Melake-Berhan A."/>
            <person name="Jones K.M."/>
            <person name="Redman J."/>
            <person name="Chen G."/>
            <person name="Cahoon E.B."/>
            <person name="Gedil M."/>
            <person name="Stanke M."/>
            <person name="Haas B.J."/>
            <person name="Wortman J.R."/>
            <person name="Fraser-Liggett C.M."/>
            <person name="Ravel J."/>
            <person name="Rabinowicz P.D."/>
        </authorList>
    </citation>
    <scope>NUCLEOTIDE SEQUENCE [LARGE SCALE GENOMIC DNA]</scope>
    <source>
        <strain evidence="2">cv. Hale</strain>
    </source>
</reference>
<protein>
    <recommendedName>
        <fullName evidence="3">MalT-like TPR region domain-containing protein</fullName>
    </recommendedName>
</protein>
<keyword evidence="2" id="KW-1185">Reference proteome</keyword>
<proteinExistence type="predicted"/>
<sequence length="185" mass="20063">MDLFALDDALADWEAALPSLRGPARLPLLLPLAWHLRQRDTPRALHLVDEAQALLADAALPADDRHALAARLQLVRAEAAWLAGQLAAADDLAVQAGQRFAALQLQLGCADAHWLRAWIAIDHGDHTRAETELEQMAAAARAAGDAQRCAIADAVNARWAVLRDLPSAQRRWGQRFTAAEESQPG</sequence>
<gene>
    <name evidence="1" type="ORF">RCOM_2131750</name>
</gene>
<dbReference type="AlphaFoldDB" id="B9TMN6"/>
<accession>B9TMN6</accession>
<evidence type="ECO:0008006" key="3">
    <source>
        <dbReference type="Google" id="ProtNLM"/>
    </source>
</evidence>
<evidence type="ECO:0000313" key="1">
    <source>
        <dbReference type="EMBL" id="EEF22879.1"/>
    </source>
</evidence>
<feature type="non-terminal residue" evidence="1">
    <location>
        <position position="185"/>
    </location>
</feature>
<dbReference type="Proteomes" id="UP000008311">
    <property type="component" value="Unassembled WGS sequence"/>
</dbReference>
<dbReference type="InParanoid" id="B9TMN6"/>
<dbReference type="EMBL" id="EQ989604">
    <property type="protein sequence ID" value="EEF22879.1"/>
    <property type="molecule type" value="Genomic_DNA"/>
</dbReference>
<evidence type="ECO:0000313" key="2">
    <source>
        <dbReference type="Proteomes" id="UP000008311"/>
    </source>
</evidence>
<name>B9TMN6_RICCO</name>
<organism evidence="1 2">
    <name type="scientific">Ricinus communis</name>
    <name type="common">Castor bean</name>
    <dbReference type="NCBI Taxonomy" id="3988"/>
    <lineage>
        <taxon>Eukaryota</taxon>
        <taxon>Viridiplantae</taxon>
        <taxon>Streptophyta</taxon>
        <taxon>Embryophyta</taxon>
        <taxon>Tracheophyta</taxon>
        <taxon>Spermatophyta</taxon>
        <taxon>Magnoliopsida</taxon>
        <taxon>eudicotyledons</taxon>
        <taxon>Gunneridae</taxon>
        <taxon>Pentapetalae</taxon>
        <taxon>rosids</taxon>
        <taxon>fabids</taxon>
        <taxon>Malpighiales</taxon>
        <taxon>Euphorbiaceae</taxon>
        <taxon>Acalyphoideae</taxon>
        <taxon>Acalypheae</taxon>
        <taxon>Ricinus</taxon>
    </lineage>
</organism>